<proteinExistence type="inferred from homology"/>
<evidence type="ECO:0000313" key="9">
    <source>
        <dbReference type="Proteomes" id="UP000176938"/>
    </source>
</evidence>
<dbReference type="CDD" id="cd00685">
    <property type="entry name" value="Trans_IPPS_HT"/>
    <property type="match status" value="1"/>
</dbReference>
<comment type="caution">
    <text evidence="8">The sequence shown here is derived from an EMBL/GenBank/DDBJ whole genome shotgun (WGS) entry which is preliminary data.</text>
</comment>
<gene>
    <name evidence="8" type="ORF">A3H38_05305</name>
</gene>
<evidence type="ECO:0000256" key="4">
    <source>
        <dbReference type="ARBA" id="ARBA00022723"/>
    </source>
</evidence>
<keyword evidence="5" id="KW-0460">Magnesium</keyword>
<keyword evidence="4" id="KW-0479">Metal-binding</keyword>
<dbReference type="SFLD" id="SFLDG01017">
    <property type="entry name" value="Polyprenyl_Transferase_Like"/>
    <property type="match status" value="1"/>
</dbReference>
<dbReference type="InterPro" id="IPR033749">
    <property type="entry name" value="Polyprenyl_synt_CS"/>
</dbReference>
<dbReference type="PROSITE" id="PS00444">
    <property type="entry name" value="POLYPRENYL_SYNTHASE_2"/>
    <property type="match status" value="1"/>
</dbReference>
<evidence type="ECO:0000256" key="3">
    <source>
        <dbReference type="ARBA" id="ARBA00022679"/>
    </source>
</evidence>
<name>A0A1F4R5Y1_UNCSA</name>
<dbReference type="GO" id="GO:0046872">
    <property type="term" value="F:metal ion binding"/>
    <property type="evidence" value="ECO:0007669"/>
    <property type="project" value="UniProtKB-KW"/>
</dbReference>
<evidence type="ECO:0000256" key="2">
    <source>
        <dbReference type="ARBA" id="ARBA00006706"/>
    </source>
</evidence>
<dbReference type="AlphaFoldDB" id="A0A1F4R5Y1"/>
<evidence type="ECO:0000313" key="8">
    <source>
        <dbReference type="EMBL" id="OGC03587.1"/>
    </source>
</evidence>
<dbReference type="PANTHER" id="PTHR43281:SF1">
    <property type="entry name" value="FARNESYL DIPHOSPHATE SYNTHASE"/>
    <property type="match status" value="1"/>
</dbReference>
<dbReference type="GO" id="GO:0004659">
    <property type="term" value="F:prenyltransferase activity"/>
    <property type="evidence" value="ECO:0007669"/>
    <property type="project" value="InterPro"/>
</dbReference>
<dbReference type="PANTHER" id="PTHR43281">
    <property type="entry name" value="FARNESYL DIPHOSPHATE SYNTHASE"/>
    <property type="match status" value="1"/>
</dbReference>
<protein>
    <recommendedName>
        <fullName evidence="10">Geranyl transferase</fullName>
    </recommendedName>
</protein>
<sequence length="273" mass="29930">MISLIKILQSELDNYLPKKGRLARAMRYSIFAGGKRFRPRLCFATAEALGKNPTRILPIACAIEMIHTFTLIHDDLPAMDNSDYRRGKLACHKKFDEATAVLAGDALNTLAFEILARETGDAKVIAEISRALLGVVDGQVADIGSADKKISLAKLKSIHRQKTAALLKACALSVAIYLKASPKQLKALTAYAEHLGLAFQVADDVLDATSTREKLGKPVKADLKKGFPYLIGIEKSIKLARREKKKAIQALKIFDEKATALVSLAEYVVERNK</sequence>
<evidence type="ECO:0000256" key="1">
    <source>
        <dbReference type="ARBA" id="ARBA00001946"/>
    </source>
</evidence>
<dbReference type="InterPro" id="IPR053378">
    <property type="entry name" value="Prenyl_diphosphate_synthase"/>
</dbReference>
<dbReference type="Pfam" id="PF00348">
    <property type="entry name" value="polyprenyl_synt"/>
    <property type="match status" value="1"/>
</dbReference>
<evidence type="ECO:0000256" key="6">
    <source>
        <dbReference type="ARBA" id="ARBA00023229"/>
    </source>
</evidence>
<keyword evidence="6" id="KW-0414">Isoprene biosynthesis</keyword>
<evidence type="ECO:0000256" key="5">
    <source>
        <dbReference type="ARBA" id="ARBA00022842"/>
    </source>
</evidence>
<dbReference type="EMBL" id="METP01000057">
    <property type="protein sequence ID" value="OGC03587.1"/>
    <property type="molecule type" value="Genomic_DNA"/>
</dbReference>
<dbReference type="NCBIfam" id="NF045485">
    <property type="entry name" value="FPPsyn"/>
    <property type="match status" value="1"/>
</dbReference>
<dbReference type="FunFam" id="1.10.600.10:FF:000001">
    <property type="entry name" value="Geranylgeranyl diphosphate synthase"/>
    <property type="match status" value="1"/>
</dbReference>
<organism evidence="8 9">
    <name type="scientific">candidate division WOR-1 bacterium RIFCSPLOWO2_02_FULL_46_20</name>
    <dbReference type="NCBI Taxonomy" id="1802567"/>
    <lineage>
        <taxon>Bacteria</taxon>
        <taxon>Bacillati</taxon>
        <taxon>Saganbacteria</taxon>
    </lineage>
</organism>
<dbReference type="SUPFAM" id="SSF48576">
    <property type="entry name" value="Terpenoid synthases"/>
    <property type="match status" value="1"/>
</dbReference>
<dbReference type="GO" id="GO:0005737">
    <property type="term" value="C:cytoplasm"/>
    <property type="evidence" value="ECO:0007669"/>
    <property type="project" value="UniProtKB-ARBA"/>
</dbReference>
<dbReference type="InterPro" id="IPR008949">
    <property type="entry name" value="Isoprenoid_synthase_dom_sf"/>
</dbReference>
<dbReference type="SFLD" id="SFLDS00005">
    <property type="entry name" value="Isoprenoid_Synthase_Type_I"/>
    <property type="match status" value="1"/>
</dbReference>
<dbReference type="PROSITE" id="PS00723">
    <property type="entry name" value="POLYPRENYL_SYNTHASE_1"/>
    <property type="match status" value="1"/>
</dbReference>
<accession>A0A1F4R5Y1</accession>
<dbReference type="InterPro" id="IPR000092">
    <property type="entry name" value="Polyprenyl_synt"/>
</dbReference>
<comment type="similarity">
    <text evidence="2 7">Belongs to the FPP/GGPP synthase family.</text>
</comment>
<evidence type="ECO:0000256" key="7">
    <source>
        <dbReference type="RuleBase" id="RU004466"/>
    </source>
</evidence>
<comment type="cofactor">
    <cofactor evidence="1">
        <name>Mg(2+)</name>
        <dbReference type="ChEBI" id="CHEBI:18420"/>
    </cofactor>
</comment>
<dbReference type="GO" id="GO:0016114">
    <property type="term" value="P:terpenoid biosynthetic process"/>
    <property type="evidence" value="ECO:0007669"/>
    <property type="project" value="UniProtKB-ARBA"/>
</dbReference>
<reference evidence="8 9" key="1">
    <citation type="journal article" date="2016" name="Nat. Commun.">
        <title>Thousands of microbial genomes shed light on interconnected biogeochemical processes in an aquifer system.</title>
        <authorList>
            <person name="Anantharaman K."/>
            <person name="Brown C.T."/>
            <person name="Hug L.A."/>
            <person name="Sharon I."/>
            <person name="Castelle C.J."/>
            <person name="Probst A.J."/>
            <person name="Thomas B.C."/>
            <person name="Singh A."/>
            <person name="Wilkins M.J."/>
            <person name="Karaoz U."/>
            <person name="Brodie E.L."/>
            <person name="Williams K.H."/>
            <person name="Hubbard S.S."/>
            <person name="Banfield J.F."/>
        </authorList>
    </citation>
    <scope>NUCLEOTIDE SEQUENCE [LARGE SCALE GENOMIC DNA]</scope>
</reference>
<evidence type="ECO:0008006" key="10">
    <source>
        <dbReference type="Google" id="ProtNLM"/>
    </source>
</evidence>
<keyword evidence="3 7" id="KW-0808">Transferase</keyword>
<dbReference type="Proteomes" id="UP000176938">
    <property type="component" value="Unassembled WGS sequence"/>
</dbReference>
<dbReference type="Gene3D" id="1.10.600.10">
    <property type="entry name" value="Farnesyl Diphosphate Synthase"/>
    <property type="match status" value="1"/>
</dbReference>